<feature type="compositionally biased region" description="Polar residues" evidence="1">
    <location>
        <begin position="812"/>
        <end position="829"/>
    </location>
</feature>
<keyword evidence="3" id="KW-1185">Reference proteome</keyword>
<name>A0AAD9WB50_9HELO</name>
<feature type="compositionally biased region" description="Basic and acidic residues" evidence="1">
    <location>
        <begin position="923"/>
        <end position="942"/>
    </location>
</feature>
<feature type="region of interest" description="Disordered" evidence="1">
    <location>
        <begin position="859"/>
        <end position="942"/>
    </location>
</feature>
<feature type="region of interest" description="Disordered" evidence="1">
    <location>
        <begin position="1"/>
        <end position="20"/>
    </location>
</feature>
<dbReference type="Proteomes" id="UP001285354">
    <property type="component" value="Unassembled WGS sequence"/>
</dbReference>
<evidence type="ECO:0000313" key="2">
    <source>
        <dbReference type="EMBL" id="KAK2624977.1"/>
    </source>
</evidence>
<feature type="compositionally biased region" description="Polar residues" evidence="1">
    <location>
        <begin position="720"/>
        <end position="736"/>
    </location>
</feature>
<feature type="region of interest" description="Disordered" evidence="1">
    <location>
        <begin position="954"/>
        <end position="1016"/>
    </location>
</feature>
<feature type="compositionally biased region" description="Polar residues" evidence="1">
    <location>
        <begin position="759"/>
        <end position="769"/>
    </location>
</feature>
<comment type="caution">
    <text evidence="2">The sequence shown here is derived from an EMBL/GenBank/DDBJ whole genome shotgun (WGS) entry which is preliminary data.</text>
</comment>
<evidence type="ECO:0000256" key="1">
    <source>
        <dbReference type="SAM" id="MobiDB-lite"/>
    </source>
</evidence>
<organism evidence="2 3">
    <name type="scientific">Diplocarpon rosae</name>
    <dbReference type="NCBI Taxonomy" id="946125"/>
    <lineage>
        <taxon>Eukaryota</taxon>
        <taxon>Fungi</taxon>
        <taxon>Dikarya</taxon>
        <taxon>Ascomycota</taxon>
        <taxon>Pezizomycotina</taxon>
        <taxon>Leotiomycetes</taxon>
        <taxon>Helotiales</taxon>
        <taxon>Drepanopezizaceae</taxon>
        <taxon>Diplocarpon</taxon>
    </lineage>
</organism>
<gene>
    <name evidence="2" type="ORF">QTJ16_005346</name>
</gene>
<reference evidence="2" key="1">
    <citation type="submission" date="2023-06" db="EMBL/GenBank/DDBJ databases">
        <title>Draft genome of Marssonina rosae.</title>
        <authorList>
            <person name="Cheng Q."/>
        </authorList>
    </citation>
    <scope>NUCLEOTIDE SEQUENCE</scope>
    <source>
        <strain evidence="2">R4</strain>
    </source>
</reference>
<sequence length="1029" mass="113696">MAARVGPSTPLRNRYTHGEDPIETRLPSGRCNYTNLSSNGTAPVCGCRRFWDKALAVPGTGFGGSVPRSQTRSGFCMCGHHACYHDDNPQSYVGRVSADVTMAEATPTIPQKAFLGQASGQMQNPGHEVGRQGTLDTLQWGRYTRSESVNSLPAIPSQCLLPSDTASITSGSQAASIRPSGIGRTFNPMPTVDPGTASGQQSQKDTRIQMYEDANGNLCMQSLTEAATPSARASQDPVSAADLAKNIHSVRDALGKYVQGNEQLPAKPVAEKNDQPELNIKHGESLPGLVPVTQHEGATEATLIPRLRHLVNNLSEYPTKIQNHETRLGLLENTTFHHPEIEDLHDADDRLDNRVCEIEERIRDVEKAQAAINDASSVGSRQIESFDSRVSATSSAMIVSAMNRLDFSRLEALEAQIAELRAAALPSHSRPWEVEVVFLPFGSRLMGIWSSQQSMSQRSRVVSSADDSWTQSNYLAAAQACLTAHDQSSAWERSATNLSDQDPSWLMARACGVRSRVDERLRSRGLVKRIRILGPDARDVQAAILQAFKDLPDVLVQDPYTQRDDENSGSVPRYLRKFLGLSASWIPLRKIHKDSCLRYLNPSEMITPALWTVPFLTSSVAMRHSGVRRLYVTQRDSYIQKFGANTAEWTWQKLRQLPRVYPDQDDMSHIPEADAIEPCWEFDERLDPPYESTHSSFASDISSLSIRSHPQQHDLASPSDHFSSAAPSPNISTTPKSIPHARPISSIKERNPFRPLRVRTTSMPLSTTVPIKFSEPRPSSKRRIASVDRAPSPSAPDPPFPSNQKRRRTRSPSRPQHTPRYSNGSSSPFNMFDVEAEHNYADKRGEEGMTPLAYATPHSNAPYFERAGSRSKSSIGIYEDEDISEQAGRENSDDELDEPGSATDEFYAEGEEEGYEKNYISEAELRPGQEQERQAGEEWEGVEDKCELNHSAILHSRSLPDRRAPVAGLGLRLGEDDGEEDKGSDVSSVPSEYPSRQPEHYFELGPTGGIESSTGKAGFMIHVDEEASF</sequence>
<accession>A0AAD9WB50</accession>
<dbReference type="AlphaFoldDB" id="A0AAD9WB50"/>
<evidence type="ECO:0000313" key="3">
    <source>
        <dbReference type="Proteomes" id="UP001285354"/>
    </source>
</evidence>
<protein>
    <submittedName>
        <fullName evidence="2">Uncharacterized protein</fullName>
    </submittedName>
</protein>
<feature type="region of interest" description="Disordered" evidence="1">
    <location>
        <begin position="705"/>
        <end position="830"/>
    </location>
</feature>
<proteinExistence type="predicted"/>
<dbReference type="EMBL" id="JAUBYV010000008">
    <property type="protein sequence ID" value="KAK2624977.1"/>
    <property type="molecule type" value="Genomic_DNA"/>
</dbReference>